<comment type="caution">
    <text evidence="2">The sequence shown here is derived from an EMBL/GenBank/DDBJ whole genome shotgun (WGS) entry which is preliminary data.</text>
</comment>
<dbReference type="RefSeq" id="WP_207337498.1">
    <property type="nucleotide sequence ID" value="NZ_JAFMYU010000020.1"/>
</dbReference>
<reference evidence="2 3" key="1">
    <citation type="submission" date="2021-03" db="EMBL/GenBank/DDBJ databases">
        <title>Fibrella sp. HMF5036 genome sequencing and assembly.</title>
        <authorList>
            <person name="Kang H."/>
            <person name="Kim H."/>
            <person name="Bae S."/>
            <person name="Joh K."/>
        </authorList>
    </citation>
    <scope>NUCLEOTIDE SEQUENCE [LARGE SCALE GENOMIC DNA]</scope>
    <source>
        <strain evidence="2 3">HMF5036</strain>
    </source>
</reference>
<protein>
    <recommendedName>
        <fullName evidence="4">Tetratricopeptide repeat protein</fullName>
    </recommendedName>
</protein>
<organism evidence="2 3">
    <name type="scientific">Fibrella aquatilis</name>
    <dbReference type="NCBI Taxonomy" id="2817059"/>
    <lineage>
        <taxon>Bacteria</taxon>
        <taxon>Pseudomonadati</taxon>
        <taxon>Bacteroidota</taxon>
        <taxon>Cytophagia</taxon>
        <taxon>Cytophagales</taxon>
        <taxon>Spirosomataceae</taxon>
        <taxon>Fibrella</taxon>
    </lineage>
</organism>
<name>A0A939GBB3_9BACT</name>
<sequence>MQPLDKETFSYWVTHPNDLTVADLQQMQESLATYPYCQALYTLTAKASSMHQKGQTVPLLRRAAAHALSRNALRKLIENEFQWSDNLLLKLNELASRQVPIPDDYKHESYALYRSKPGTSGGVSMPLITMPRLAFNAPEGLFTETKPPVDDATLAEEALQADLALAEQTVPEDQHPQQAQDLERRRQLEIIENFIRNEPRIGPVRGKLGDHTDQEDLTQRSQPTLPAGSMVTESFAKILARQGKYDKAIAIYEKLALKNPEKNAYFAAKIGELNDSKSVTNR</sequence>
<evidence type="ECO:0000313" key="3">
    <source>
        <dbReference type="Proteomes" id="UP000664795"/>
    </source>
</evidence>
<dbReference type="Proteomes" id="UP000664795">
    <property type="component" value="Unassembled WGS sequence"/>
</dbReference>
<gene>
    <name evidence="2" type="ORF">J2I48_21155</name>
</gene>
<dbReference type="AlphaFoldDB" id="A0A939GBB3"/>
<evidence type="ECO:0000256" key="1">
    <source>
        <dbReference type="SAM" id="MobiDB-lite"/>
    </source>
</evidence>
<feature type="region of interest" description="Disordered" evidence="1">
    <location>
        <begin position="201"/>
        <end position="226"/>
    </location>
</feature>
<evidence type="ECO:0008006" key="4">
    <source>
        <dbReference type="Google" id="ProtNLM"/>
    </source>
</evidence>
<keyword evidence="3" id="KW-1185">Reference proteome</keyword>
<accession>A0A939GBB3</accession>
<proteinExistence type="predicted"/>
<dbReference type="EMBL" id="JAFMYU010000020">
    <property type="protein sequence ID" value="MBO0933531.1"/>
    <property type="molecule type" value="Genomic_DNA"/>
</dbReference>
<feature type="compositionally biased region" description="Basic and acidic residues" evidence="1">
    <location>
        <begin position="207"/>
        <end position="218"/>
    </location>
</feature>
<evidence type="ECO:0000313" key="2">
    <source>
        <dbReference type="EMBL" id="MBO0933531.1"/>
    </source>
</evidence>